<dbReference type="GO" id="GO:0006352">
    <property type="term" value="P:DNA-templated transcription initiation"/>
    <property type="evidence" value="ECO:0007669"/>
    <property type="project" value="InterPro"/>
</dbReference>
<dbReference type="GO" id="GO:0003700">
    <property type="term" value="F:DNA-binding transcription factor activity"/>
    <property type="evidence" value="ECO:0007669"/>
    <property type="project" value="InterPro"/>
</dbReference>
<dbReference type="AlphaFoldDB" id="A0A8T4ISF2"/>
<gene>
    <name evidence="2" type="ORF">KDA82_04420</name>
</gene>
<evidence type="ECO:0000313" key="3">
    <source>
        <dbReference type="Proteomes" id="UP000675554"/>
    </source>
</evidence>
<keyword evidence="3" id="KW-1185">Reference proteome</keyword>
<feature type="domain" description="RNA polymerase sigma-70 region 4" evidence="1">
    <location>
        <begin position="35"/>
        <end position="71"/>
    </location>
</feature>
<proteinExistence type="predicted"/>
<evidence type="ECO:0000259" key="1">
    <source>
        <dbReference type="Pfam" id="PF04545"/>
    </source>
</evidence>
<organism evidence="2 3">
    <name type="scientific">Streptomyces daliensis</name>
    <dbReference type="NCBI Taxonomy" id="299421"/>
    <lineage>
        <taxon>Bacteria</taxon>
        <taxon>Bacillati</taxon>
        <taxon>Actinomycetota</taxon>
        <taxon>Actinomycetes</taxon>
        <taxon>Kitasatosporales</taxon>
        <taxon>Streptomycetaceae</taxon>
        <taxon>Streptomyces</taxon>
    </lineage>
</organism>
<protein>
    <submittedName>
        <fullName evidence="2">Sigma-70 family RNA polymerase sigma factor</fullName>
    </submittedName>
</protein>
<reference evidence="2" key="1">
    <citation type="submission" date="2021-04" db="EMBL/GenBank/DDBJ databases">
        <title>Sequencing of actinobacteria type strains.</title>
        <authorList>
            <person name="Nguyen G.-S."/>
            <person name="Wentzel A."/>
        </authorList>
    </citation>
    <scope>NUCLEOTIDE SEQUENCE</scope>
    <source>
        <strain evidence="2">DSM 42095</strain>
    </source>
</reference>
<dbReference type="EMBL" id="JAGSMN010000084">
    <property type="protein sequence ID" value="MBR7672284.1"/>
    <property type="molecule type" value="Genomic_DNA"/>
</dbReference>
<dbReference type="InterPro" id="IPR007630">
    <property type="entry name" value="RNA_pol_sigma70_r4"/>
</dbReference>
<dbReference type="Pfam" id="PF04545">
    <property type="entry name" value="Sigma70_r4"/>
    <property type="match status" value="1"/>
</dbReference>
<dbReference type="InterPro" id="IPR013324">
    <property type="entry name" value="RNA_pol_sigma_r3/r4-like"/>
</dbReference>
<comment type="caution">
    <text evidence="2">The sequence shown here is derived from an EMBL/GenBank/DDBJ whole genome shotgun (WGS) entry which is preliminary data.</text>
</comment>
<name>A0A8T4ISF2_9ACTN</name>
<evidence type="ECO:0000313" key="2">
    <source>
        <dbReference type="EMBL" id="MBR7672284.1"/>
    </source>
</evidence>
<dbReference type="SUPFAM" id="SSF88659">
    <property type="entry name" value="Sigma3 and sigma4 domains of RNA polymerase sigma factors"/>
    <property type="match status" value="1"/>
</dbReference>
<sequence length="281" mass="31045">MEDDMKRISEIAVPVDRAKAAIDLLATYQGRVTELSRIRREAIEEAQATGMTQAEIAAKLGVSRGRVGQLASAGPPPERAFFGTDLVTVSLGGKPEAGKEPGQNSSAVVVREDLDNFEHLRKLLGSMKLEAQYEVIPPNGIVNLNRENHVVICGPRLSPIVAQVLEGDYDLGFEKDHAWHLVDRKAGQIYRSPNDEDGTAGDFGYLGRLPRLDGRGTFLYIAGIHAIGANGVVHYLEHNLAELYREVRTKRFSTLISCRYTPETLEVTESRRVAPLYRHES</sequence>
<dbReference type="Proteomes" id="UP000675554">
    <property type="component" value="Unassembled WGS sequence"/>
</dbReference>
<accession>A0A8T4ISF2</accession>